<keyword evidence="2" id="KW-1185">Reference proteome</keyword>
<sequence length="140" mass="15574">MPIVKIITLLFLKVKAGEAFGHHSRKEKRISAGAVLSAVRGCGSQPSFFPGGMGVLSDPVSKSGYFKLFRETRILPTRPKLLSQRLASAAFVRQAARDGKIPVFRDSLGMFNIFAYAFRELDGPEDFSWLWGKTGREKPR</sequence>
<accession>A0A6N7WNJ8</accession>
<comment type="caution">
    <text evidence="1">The sequence shown here is derived from an EMBL/GenBank/DDBJ whole genome shotgun (WGS) entry which is preliminary data.</text>
</comment>
<proteinExistence type="predicted"/>
<reference evidence="1 2" key="1">
    <citation type="submission" date="2019-08" db="EMBL/GenBank/DDBJ databases">
        <title>In-depth cultivation of the pig gut microbiome towards novel bacterial diversity and tailored functional studies.</title>
        <authorList>
            <person name="Wylensek D."/>
            <person name="Hitch T.C.A."/>
            <person name="Clavel T."/>
        </authorList>
    </citation>
    <scope>NUCLEOTIDE SEQUENCE [LARGE SCALE GENOMIC DNA]</scope>
    <source>
        <strain evidence="1 2">WCA-389-WT-23B</strain>
    </source>
</reference>
<name>A0A6N7WNJ8_9FIRM</name>
<evidence type="ECO:0000313" key="1">
    <source>
        <dbReference type="EMBL" id="MSS91038.1"/>
    </source>
</evidence>
<dbReference type="Proteomes" id="UP000436047">
    <property type="component" value="Unassembled WGS sequence"/>
</dbReference>
<evidence type="ECO:0000313" key="2">
    <source>
        <dbReference type="Proteomes" id="UP000436047"/>
    </source>
</evidence>
<dbReference type="EMBL" id="VUMI01000054">
    <property type="protein sequence ID" value="MSS91038.1"/>
    <property type="molecule type" value="Genomic_DNA"/>
</dbReference>
<organism evidence="1 2">
    <name type="scientific">Eisenbergiella porci</name>
    <dbReference type="NCBI Taxonomy" id="2652274"/>
    <lineage>
        <taxon>Bacteria</taxon>
        <taxon>Bacillati</taxon>
        <taxon>Bacillota</taxon>
        <taxon>Clostridia</taxon>
        <taxon>Lachnospirales</taxon>
        <taxon>Lachnospiraceae</taxon>
        <taxon>Eisenbergiella</taxon>
    </lineage>
</organism>
<gene>
    <name evidence="1" type="ORF">FYJ45_23180</name>
</gene>
<protein>
    <submittedName>
        <fullName evidence="1">Uncharacterized protein</fullName>
    </submittedName>
</protein>
<dbReference type="AlphaFoldDB" id="A0A6N7WNJ8"/>
<dbReference type="RefSeq" id="WP_154467419.1">
    <property type="nucleotide sequence ID" value="NZ_JAXDZL010000209.1"/>
</dbReference>
<dbReference type="GeneID" id="86055919"/>